<evidence type="ECO:0000256" key="1">
    <source>
        <dbReference type="ARBA" id="ARBA00022485"/>
    </source>
</evidence>
<dbReference type="PANTHER" id="PTHR43687:SF4">
    <property type="entry name" value="BLR5484 PROTEIN"/>
    <property type="match status" value="1"/>
</dbReference>
<protein>
    <submittedName>
        <fullName evidence="6">4Fe-4S dicluster domain-containing protein</fullName>
    </submittedName>
</protein>
<reference evidence="6" key="1">
    <citation type="journal article" date="2020" name="mSystems">
        <title>Genome- and Community-Level Interaction Insights into Carbon Utilization and Element Cycling Functions of Hydrothermarchaeota in Hydrothermal Sediment.</title>
        <authorList>
            <person name="Zhou Z."/>
            <person name="Liu Y."/>
            <person name="Xu W."/>
            <person name="Pan J."/>
            <person name="Luo Z.H."/>
            <person name="Li M."/>
        </authorList>
    </citation>
    <scope>NUCLEOTIDE SEQUENCE [LARGE SCALE GENOMIC DNA]</scope>
    <source>
        <strain evidence="6">SpSt-906</strain>
    </source>
</reference>
<organism evidence="6">
    <name type="scientific">candidate division WOR-3 bacterium</name>
    <dbReference type="NCBI Taxonomy" id="2052148"/>
    <lineage>
        <taxon>Bacteria</taxon>
        <taxon>Bacteria division WOR-3</taxon>
    </lineage>
</organism>
<evidence type="ECO:0000313" key="6">
    <source>
        <dbReference type="EMBL" id="HGE99632.1"/>
    </source>
</evidence>
<evidence type="ECO:0000256" key="3">
    <source>
        <dbReference type="ARBA" id="ARBA00023004"/>
    </source>
</evidence>
<name>A0A7C3YTP5_UNCW3</name>
<dbReference type="InterPro" id="IPR017900">
    <property type="entry name" value="4Fe4S_Fe_S_CS"/>
</dbReference>
<dbReference type="PROSITE" id="PS51379">
    <property type="entry name" value="4FE4S_FER_2"/>
    <property type="match status" value="2"/>
</dbReference>
<dbReference type="Pfam" id="PF13237">
    <property type="entry name" value="Fer4_10"/>
    <property type="match status" value="1"/>
</dbReference>
<sequence>MFISKEFCKSCRICIEFCPKGVLSLGEDLKVSVKNPEECIGCLICEEMCPDFAISVKRGKADEKTSFRE</sequence>
<dbReference type="PROSITE" id="PS00198">
    <property type="entry name" value="4FE4S_FER_1"/>
    <property type="match status" value="1"/>
</dbReference>
<comment type="caution">
    <text evidence="6">The sequence shown here is derived from an EMBL/GenBank/DDBJ whole genome shotgun (WGS) entry which is preliminary data.</text>
</comment>
<feature type="domain" description="4Fe-4S ferredoxin-type" evidence="5">
    <location>
        <begin position="29"/>
        <end position="59"/>
    </location>
</feature>
<dbReference type="InterPro" id="IPR017896">
    <property type="entry name" value="4Fe4S_Fe-S-bd"/>
</dbReference>
<proteinExistence type="predicted"/>
<keyword evidence="4" id="KW-0411">Iron-sulfur</keyword>
<dbReference type="SUPFAM" id="SSF54862">
    <property type="entry name" value="4Fe-4S ferredoxins"/>
    <property type="match status" value="1"/>
</dbReference>
<accession>A0A7C3YTP5</accession>
<evidence type="ECO:0000259" key="5">
    <source>
        <dbReference type="PROSITE" id="PS51379"/>
    </source>
</evidence>
<keyword evidence="2" id="KW-0479">Metal-binding</keyword>
<dbReference type="EMBL" id="DTMQ01000040">
    <property type="protein sequence ID" value="HGE99632.1"/>
    <property type="molecule type" value="Genomic_DNA"/>
</dbReference>
<keyword evidence="3" id="KW-0408">Iron</keyword>
<dbReference type="GO" id="GO:0051539">
    <property type="term" value="F:4 iron, 4 sulfur cluster binding"/>
    <property type="evidence" value="ECO:0007669"/>
    <property type="project" value="UniProtKB-KW"/>
</dbReference>
<feature type="domain" description="4Fe-4S ferredoxin-type" evidence="5">
    <location>
        <begin position="1"/>
        <end position="28"/>
    </location>
</feature>
<dbReference type="GO" id="GO:0046872">
    <property type="term" value="F:metal ion binding"/>
    <property type="evidence" value="ECO:0007669"/>
    <property type="project" value="UniProtKB-KW"/>
</dbReference>
<dbReference type="InterPro" id="IPR050572">
    <property type="entry name" value="Fe-S_Ferredoxin"/>
</dbReference>
<dbReference type="Gene3D" id="3.30.70.20">
    <property type="match status" value="1"/>
</dbReference>
<keyword evidence="1" id="KW-0004">4Fe-4S</keyword>
<evidence type="ECO:0000256" key="2">
    <source>
        <dbReference type="ARBA" id="ARBA00022723"/>
    </source>
</evidence>
<dbReference type="PANTHER" id="PTHR43687">
    <property type="entry name" value="ADENYLYLSULFATE REDUCTASE, BETA SUBUNIT"/>
    <property type="match status" value="1"/>
</dbReference>
<gene>
    <name evidence="6" type="ORF">ENX07_06150</name>
</gene>
<evidence type="ECO:0000256" key="4">
    <source>
        <dbReference type="ARBA" id="ARBA00023014"/>
    </source>
</evidence>
<dbReference type="AlphaFoldDB" id="A0A7C3YTP5"/>